<dbReference type="Proteomes" id="UP000050562">
    <property type="component" value="Unassembled WGS sequence"/>
</dbReference>
<protein>
    <submittedName>
        <fullName evidence="1">Isocitrate dehydrogenase kinase/phosphatase</fullName>
    </submittedName>
</protein>
<organism evidence="1 2">
    <name type="scientific">Pseudomonas syringae pv. primulae</name>
    <dbReference type="NCBI Taxonomy" id="251707"/>
    <lineage>
        <taxon>Bacteria</taxon>
        <taxon>Pseudomonadati</taxon>
        <taxon>Pseudomonadota</taxon>
        <taxon>Gammaproteobacteria</taxon>
        <taxon>Pseudomonadales</taxon>
        <taxon>Pseudomonadaceae</taxon>
        <taxon>Pseudomonas</taxon>
    </lineage>
</organism>
<accession>A0A0P9YGM3</accession>
<name>A0A0P9YGM3_9PSED</name>
<dbReference type="AlphaFoldDB" id="A0A0P9YGM3"/>
<keyword evidence="1" id="KW-0418">Kinase</keyword>
<dbReference type="EMBL" id="LJRC01000130">
    <property type="protein sequence ID" value="KPY36938.1"/>
    <property type="molecule type" value="Genomic_DNA"/>
</dbReference>
<keyword evidence="1" id="KW-0808">Transferase</keyword>
<reference evidence="1 2" key="1">
    <citation type="submission" date="2015-09" db="EMBL/GenBank/DDBJ databases">
        <title>Genome announcement of multiple Pseudomonas syringae strains.</title>
        <authorList>
            <person name="Thakur S."/>
            <person name="Wang P.W."/>
            <person name="Gong Y."/>
            <person name="Weir B.S."/>
            <person name="Guttman D.S."/>
        </authorList>
    </citation>
    <scope>NUCLEOTIDE SEQUENCE [LARGE SCALE GENOMIC DNA]</scope>
    <source>
        <strain evidence="1 2">ICMP3956</strain>
    </source>
</reference>
<dbReference type="PATRIC" id="fig|251707.3.peg.4066"/>
<proteinExistence type="predicted"/>
<comment type="caution">
    <text evidence="1">The sequence shown here is derived from an EMBL/GenBank/DDBJ whole genome shotgun (WGS) entry which is preliminary data.</text>
</comment>
<sequence length="68" mass="7707">MASEPWYSIGPVDVFPEEFAPFLFADMTLRHIRERTRSVLGGIPTQRGNDQIDAAQRQLMVVISPPLH</sequence>
<gene>
    <name evidence="1" type="ORF">ALO52_03085</name>
</gene>
<evidence type="ECO:0000313" key="2">
    <source>
        <dbReference type="Proteomes" id="UP000050562"/>
    </source>
</evidence>
<dbReference type="GO" id="GO:0016301">
    <property type="term" value="F:kinase activity"/>
    <property type="evidence" value="ECO:0007669"/>
    <property type="project" value="UniProtKB-KW"/>
</dbReference>
<evidence type="ECO:0000313" key="1">
    <source>
        <dbReference type="EMBL" id="KPY36938.1"/>
    </source>
</evidence>